<comment type="caution">
    <text evidence="1">The sequence shown here is derived from an EMBL/GenBank/DDBJ whole genome shotgun (WGS) entry which is preliminary data.</text>
</comment>
<sequence length="232" mass="25297">MLGRMIPMPGRKTRLWQDTLLGLYVLNVSISEKEEKWGRSVKKAAKLLAKNGICEVLAPPGFTHWDLLKKRGLSKVDIIYFLQNNAQLLVLAALEKDGIAPGDASVVLQANRVSRTFSLAARELCPFVRTLVIRAPVGGNQLARLLHREYGLAVVEDCEKPHVTVCFSPPDGTVSGAQLVLCDPSPVLYGMTIEPKNITLPDRCDSLPLLAALWRAGMLGGGCLKAVKKEST</sequence>
<name>A0A644X2Q3_9ZZZZ</name>
<evidence type="ECO:0000313" key="1">
    <source>
        <dbReference type="EMBL" id="MPM10161.1"/>
    </source>
</evidence>
<dbReference type="EMBL" id="VSSQ01001658">
    <property type="protein sequence ID" value="MPM10161.1"/>
    <property type="molecule type" value="Genomic_DNA"/>
</dbReference>
<gene>
    <name evidence="1" type="ORF">SDC9_56486</name>
</gene>
<organism evidence="1">
    <name type="scientific">bioreactor metagenome</name>
    <dbReference type="NCBI Taxonomy" id="1076179"/>
    <lineage>
        <taxon>unclassified sequences</taxon>
        <taxon>metagenomes</taxon>
        <taxon>ecological metagenomes</taxon>
    </lineage>
</organism>
<proteinExistence type="predicted"/>
<accession>A0A644X2Q3</accession>
<reference evidence="1" key="1">
    <citation type="submission" date="2019-08" db="EMBL/GenBank/DDBJ databases">
        <authorList>
            <person name="Kucharzyk K."/>
            <person name="Murdoch R.W."/>
            <person name="Higgins S."/>
            <person name="Loffler F."/>
        </authorList>
    </citation>
    <scope>NUCLEOTIDE SEQUENCE</scope>
</reference>
<protein>
    <submittedName>
        <fullName evidence="1">Uncharacterized protein</fullName>
    </submittedName>
</protein>
<dbReference type="AlphaFoldDB" id="A0A644X2Q3"/>